<dbReference type="InterPro" id="IPR036390">
    <property type="entry name" value="WH_DNA-bd_sf"/>
</dbReference>
<keyword evidence="3" id="KW-1185">Reference proteome</keyword>
<evidence type="ECO:0000259" key="1">
    <source>
        <dbReference type="PROSITE" id="PS50995"/>
    </source>
</evidence>
<dbReference type="EMBL" id="LQZT01000004">
    <property type="protein sequence ID" value="OCW58750.1"/>
    <property type="molecule type" value="Genomic_DNA"/>
</dbReference>
<dbReference type="PANTHER" id="PTHR33164">
    <property type="entry name" value="TRANSCRIPTIONAL REGULATOR, MARR FAMILY"/>
    <property type="match status" value="1"/>
</dbReference>
<dbReference type="InterPro" id="IPR039422">
    <property type="entry name" value="MarR/SlyA-like"/>
</dbReference>
<dbReference type="InterPro" id="IPR000835">
    <property type="entry name" value="HTH_MarR-typ"/>
</dbReference>
<protein>
    <submittedName>
        <fullName evidence="2">MarR family transcriptional regulator</fullName>
    </submittedName>
</protein>
<dbReference type="PROSITE" id="PS50995">
    <property type="entry name" value="HTH_MARR_2"/>
    <property type="match status" value="1"/>
</dbReference>
<dbReference type="Gene3D" id="1.10.10.10">
    <property type="entry name" value="Winged helix-like DNA-binding domain superfamily/Winged helix DNA-binding domain"/>
    <property type="match status" value="1"/>
</dbReference>
<organism evidence="2 3">
    <name type="scientific">Hoeflea olei</name>
    <dbReference type="NCBI Taxonomy" id="1480615"/>
    <lineage>
        <taxon>Bacteria</taxon>
        <taxon>Pseudomonadati</taxon>
        <taxon>Pseudomonadota</taxon>
        <taxon>Alphaproteobacteria</taxon>
        <taxon>Hyphomicrobiales</taxon>
        <taxon>Rhizobiaceae</taxon>
        <taxon>Hoeflea</taxon>
    </lineage>
</organism>
<dbReference type="Proteomes" id="UP000094795">
    <property type="component" value="Unassembled WGS sequence"/>
</dbReference>
<evidence type="ECO:0000313" key="2">
    <source>
        <dbReference type="EMBL" id="OCW58750.1"/>
    </source>
</evidence>
<dbReference type="SMART" id="SM00347">
    <property type="entry name" value="HTH_MARR"/>
    <property type="match status" value="1"/>
</dbReference>
<feature type="domain" description="HTH marR-type" evidence="1">
    <location>
        <begin position="6"/>
        <end position="137"/>
    </location>
</feature>
<dbReference type="STRING" id="1480615.AWJ14_00550"/>
<dbReference type="AlphaFoldDB" id="A0A1C1YZB2"/>
<dbReference type="GO" id="GO:0003700">
    <property type="term" value="F:DNA-binding transcription factor activity"/>
    <property type="evidence" value="ECO:0007669"/>
    <property type="project" value="InterPro"/>
</dbReference>
<gene>
    <name evidence="2" type="ORF">AWJ14_00550</name>
</gene>
<accession>A0A1C1YZB2</accession>
<dbReference type="PANTHER" id="PTHR33164:SF43">
    <property type="entry name" value="HTH-TYPE TRANSCRIPTIONAL REPRESSOR YETL"/>
    <property type="match status" value="1"/>
</dbReference>
<evidence type="ECO:0000313" key="3">
    <source>
        <dbReference type="Proteomes" id="UP000094795"/>
    </source>
</evidence>
<dbReference type="InterPro" id="IPR036388">
    <property type="entry name" value="WH-like_DNA-bd_sf"/>
</dbReference>
<comment type="caution">
    <text evidence="2">The sequence shown here is derived from an EMBL/GenBank/DDBJ whole genome shotgun (WGS) entry which is preliminary data.</text>
</comment>
<dbReference type="RefSeq" id="WP_066175874.1">
    <property type="nucleotide sequence ID" value="NZ_LQZT01000004.1"/>
</dbReference>
<reference evidence="2 3" key="1">
    <citation type="submission" date="2015-12" db="EMBL/GenBank/DDBJ databases">
        <authorList>
            <person name="Shamseldin A."/>
            <person name="Moawad H."/>
            <person name="Abd El-Rahim W.M."/>
            <person name="Sadowsky M.J."/>
        </authorList>
    </citation>
    <scope>NUCLEOTIDE SEQUENCE [LARGE SCALE GENOMIC DNA]</scope>
    <source>
        <strain evidence="2 3">JC234</strain>
    </source>
</reference>
<dbReference type="SUPFAM" id="SSF46785">
    <property type="entry name" value="Winged helix' DNA-binding domain"/>
    <property type="match status" value="1"/>
</dbReference>
<dbReference type="OrthoDB" id="2287011at2"/>
<sequence>MAYDFSDCVLLNTVMAARAMTRRYDARLQRFGVSVVQFSVLMVLRQGRDEPVSHMAERIAMDRTTLIRNLDLLERKGLVLAAPAEKGNGRRFRLTPEGERLADELVPHWQAAQAEVRGLLEPLQSDHLLSALKTLTAG</sequence>
<name>A0A1C1YZB2_9HYPH</name>
<proteinExistence type="predicted"/>
<dbReference type="GO" id="GO:0006950">
    <property type="term" value="P:response to stress"/>
    <property type="evidence" value="ECO:0007669"/>
    <property type="project" value="TreeGrafter"/>
</dbReference>